<accession>A0A1X6Y3W3</accession>
<gene>
    <name evidence="1" type="primary">pht5_2</name>
    <name evidence="1" type="ORF">ROJ8625_00095</name>
</gene>
<dbReference type="EC" id="4.1.1.55" evidence="1"/>
<organism evidence="1 2">
    <name type="scientific">Roseivivax jejudonensis</name>
    <dbReference type="NCBI Taxonomy" id="1529041"/>
    <lineage>
        <taxon>Bacteria</taxon>
        <taxon>Pseudomonadati</taxon>
        <taxon>Pseudomonadota</taxon>
        <taxon>Alphaproteobacteria</taxon>
        <taxon>Rhodobacterales</taxon>
        <taxon>Roseobacteraceae</taxon>
        <taxon>Roseivivax</taxon>
    </lineage>
</organism>
<dbReference type="SUPFAM" id="SSF53850">
    <property type="entry name" value="Periplasmic binding protein-like II"/>
    <property type="match status" value="1"/>
</dbReference>
<evidence type="ECO:0000313" key="2">
    <source>
        <dbReference type="Proteomes" id="UP000193570"/>
    </source>
</evidence>
<dbReference type="OrthoDB" id="8689594at2"/>
<proteinExistence type="predicted"/>
<dbReference type="RefSeq" id="WP_085789889.1">
    <property type="nucleotide sequence ID" value="NZ_FWFK01000001.1"/>
</dbReference>
<name>A0A1X6Y3W3_9RHOB</name>
<dbReference type="EMBL" id="FWFK01000001">
    <property type="protein sequence ID" value="SLN09771.1"/>
    <property type="molecule type" value="Genomic_DNA"/>
</dbReference>
<reference evidence="1 2" key="1">
    <citation type="submission" date="2017-03" db="EMBL/GenBank/DDBJ databases">
        <authorList>
            <person name="Afonso C.L."/>
            <person name="Miller P.J."/>
            <person name="Scott M.A."/>
            <person name="Spackman E."/>
            <person name="Goraichik I."/>
            <person name="Dimitrov K.M."/>
            <person name="Suarez D.L."/>
            <person name="Swayne D.E."/>
        </authorList>
    </citation>
    <scope>NUCLEOTIDE SEQUENCE [LARGE SCALE GENOMIC DNA]</scope>
    <source>
        <strain evidence="1 2">CECT 8625</strain>
    </source>
</reference>
<dbReference type="GO" id="GO:0018796">
    <property type="term" value="F:4,5-dihydroxyphthalate decarboxylase activity"/>
    <property type="evidence" value="ECO:0007669"/>
    <property type="project" value="UniProtKB-EC"/>
</dbReference>
<protein>
    <submittedName>
        <fullName evidence="1">4,5-dihydroxyphthalate decarboxylase</fullName>
        <ecNumber evidence="1">4.1.1.55</ecNumber>
    </submittedName>
</protein>
<dbReference type="AlphaFoldDB" id="A0A1X6Y3W3"/>
<dbReference type="Gene3D" id="3.40.190.10">
    <property type="entry name" value="Periplasmic binding protein-like II"/>
    <property type="match status" value="1"/>
</dbReference>
<evidence type="ECO:0000313" key="1">
    <source>
        <dbReference type="EMBL" id="SLN09771.1"/>
    </source>
</evidence>
<keyword evidence="2" id="KW-1185">Reference proteome</keyword>
<keyword evidence="1" id="KW-0456">Lyase</keyword>
<dbReference type="Proteomes" id="UP000193570">
    <property type="component" value="Unassembled WGS sequence"/>
</dbReference>
<sequence length="328" mass="36548">MLTLSFATWDHDRTMPLHDGRVAIDGVTLESHVLPTSKLFPLAVQEARFDITEMSVSSYILQIARGEAAYTAVPVFPSRAFRHSGFFTRRGAGISTLAEFAGRRIGVPEYQMTAALWMRGILQDEHGVSVEDIHWRTGALDAGVRRERLALALPDGMVVEPIAEGETLQELLLAGEIDGLLAPKPPQAFLDGHPDIMRVLPDFEAAEIAYHRATGFFPIMHVLGIRKTLSEAHPWLPAALQAAGVSARDMAVARLREIWLGNSNRLSLPWLNASMERTLEVMGEDFWSYGVRRNRAELDAICRYSVEQYLAPHRVAPEDLFHESVLDT</sequence>